<feature type="compositionally biased region" description="Basic and acidic residues" evidence="1">
    <location>
        <begin position="738"/>
        <end position="757"/>
    </location>
</feature>
<feature type="region of interest" description="Disordered" evidence="1">
    <location>
        <begin position="586"/>
        <end position="655"/>
    </location>
</feature>
<proteinExistence type="predicted"/>
<feature type="compositionally biased region" description="Acidic residues" evidence="1">
    <location>
        <begin position="415"/>
        <end position="426"/>
    </location>
</feature>
<name>A0A8H7WK88_9HELO</name>
<dbReference type="Proteomes" id="UP000664132">
    <property type="component" value="Unassembled WGS sequence"/>
</dbReference>
<feature type="compositionally biased region" description="Basic and acidic residues" evidence="1">
    <location>
        <begin position="630"/>
        <end position="640"/>
    </location>
</feature>
<feature type="compositionally biased region" description="Basic and acidic residues" evidence="1">
    <location>
        <begin position="288"/>
        <end position="305"/>
    </location>
</feature>
<feature type="region of interest" description="Disordered" evidence="1">
    <location>
        <begin position="265"/>
        <end position="540"/>
    </location>
</feature>
<feature type="region of interest" description="Disordered" evidence="1">
    <location>
        <begin position="667"/>
        <end position="691"/>
    </location>
</feature>
<reference evidence="2" key="1">
    <citation type="submission" date="2021-02" db="EMBL/GenBank/DDBJ databases">
        <title>Genome sequence Cadophora malorum strain M34.</title>
        <authorList>
            <person name="Stefanovic E."/>
            <person name="Vu D."/>
            <person name="Scully C."/>
            <person name="Dijksterhuis J."/>
            <person name="Roader J."/>
            <person name="Houbraken J."/>
        </authorList>
    </citation>
    <scope>NUCLEOTIDE SEQUENCE</scope>
    <source>
        <strain evidence="2">M34</strain>
    </source>
</reference>
<feature type="compositionally biased region" description="Basic and acidic residues" evidence="1">
    <location>
        <begin position="341"/>
        <end position="384"/>
    </location>
</feature>
<protein>
    <submittedName>
        <fullName evidence="2">Uncharacterized protein</fullName>
    </submittedName>
</protein>
<dbReference type="OrthoDB" id="5244495at2759"/>
<evidence type="ECO:0000313" key="3">
    <source>
        <dbReference type="Proteomes" id="UP000664132"/>
    </source>
</evidence>
<feature type="region of interest" description="Disordered" evidence="1">
    <location>
        <begin position="189"/>
        <end position="228"/>
    </location>
</feature>
<feature type="compositionally biased region" description="Basic and acidic residues" evidence="1">
    <location>
        <begin position="608"/>
        <end position="622"/>
    </location>
</feature>
<evidence type="ECO:0000256" key="1">
    <source>
        <dbReference type="SAM" id="MobiDB-lite"/>
    </source>
</evidence>
<sequence>MGAPLWTQEEKDCFVNFIIPRSQFASGQYDAATGLTWKELAPIMEAEMTRRGGYPELRVYTENALSQLYYNRFSARAVSRGQSDMTMMRASPRKSQPPSRSSTASVSRDIGPPQHPSRSATESGWKAIASPPAAQRSLFADGIYPRNYVSLGRRPQSRYVTRFTQTDPQTFLGFSPEETLSVHADPIGQASHELTSGGNGSRSGRNRGEMYQPARKVGSNRGQTERLGGVKRGYNDYEEEEIGEFKENMVSRRMTETEWAHRNYNWPSLGRDVPSSNNATYGDDELPDYEHASRSKRSSQKDHAQHKDKKFKPSFAVKDLNLSDQSDEDMTSLLRGPKSARPIEADENARSEYSKVQSRWEDLQNDERRKRQKTKDSEVKEPSDKFAVSKLDDFSDVDSEIDYEGPLRGQREADLEADADDDDEIYPDNKSAPSKTAGMMVEGIYRPTQSRGFGIAPLESTKFSPPRKSSSARNKNSDDTPAKFTAPSSSRGSAIKKNVQKRTANPSPAKDPAVKKSKKAQSKMTNKLPQTTSKHPIEYTNRQVPFFESVNLPKIPKRSAAARSANGGDLGSGDRVGGLAGVDFGDRDGYSGGEGHRVPAGSVKRPGRSVEDHRAGGEREVAKISSSDSYRARDKDENIERIPGLSDNGIESRSANDTLSRVIADSASTTISAAPRPAAKAHSIPRSEASMTEKFATLESIVARATKETRPEDAAPWAKAIAAKRGFRDSVSPVEDEVGAKDTGSDGKEKTDPLEKK</sequence>
<feature type="compositionally biased region" description="Low complexity" evidence="1">
    <location>
        <begin position="89"/>
        <end position="102"/>
    </location>
</feature>
<feature type="region of interest" description="Disordered" evidence="1">
    <location>
        <begin position="723"/>
        <end position="757"/>
    </location>
</feature>
<feature type="compositionally biased region" description="Basic and acidic residues" evidence="1">
    <location>
        <begin position="586"/>
        <end position="597"/>
    </location>
</feature>
<feature type="region of interest" description="Disordered" evidence="1">
    <location>
        <begin position="81"/>
        <end position="126"/>
    </location>
</feature>
<feature type="compositionally biased region" description="Polar residues" evidence="1">
    <location>
        <begin position="461"/>
        <end position="474"/>
    </location>
</feature>
<feature type="compositionally biased region" description="Polar residues" evidence="1">
    <location>
        <begin position="522"/>
        <end position="534"/>
    </location>
</feature>
<dbReference type="EMBL" id="JAFJYH010000003">
    <property type="protein sequence ID" value="KAG4426312.1"/>
    <property type="molecule type" value="Genomic_DNA"/>
</dbReference>
<accession>A0A8H7WK88</accession>
<keyword evidence="3" id="KW-1185">Reference proteome</keyword>
<comment type="caution">
    <text evidence="2">The sequence shown here is derived from an EMBL/GenBank/DDBJ whole genome shotgun (WGS) entry which is preliminary data.</text>
</comment>
<gene>
    <name evidence="2" type="ORF">IFR04_000495</name>
</gene>
<dbReference type="AlphaFoldDB" id="A0A8H7WK88"/>
<feature type="compositionally biased region" description="Acidic residues" evidence="1">
    <location>
        <begin position="394"/>
        <end position="403"/>
    </location>
</feature>
<evidence type="ECO:0000313" key="2">
    <source>
        <dbReference type="EMBL" id="KAG4426312.1"/>
    </source>
</evidence>
<organism evidence="2 3">
    <name type="scientific">Cadophora malorum</name>
    <dbReference type="NCBI Taxonomy" id="108018"/>
    <lineage>
        <taxon>Eukaryota</taxon>
        <taxon>Fungi</taxon>
        <taxon>Dikarya</taxon>
        <taxon>Ascomycota</taxon>
        <taxon>Pezizomycotina</taxon>
        <taxon>Leotiomycetes</taxon>
        <taxon>Helotiales</taxon>
        <taxon>Ploettnerulaceae</taxon>
        <taxon>Cadophora</taxon>
    </lineage>
</organism>